<name>W7WXU1_TETTS</name>
<dbReference type="GeneID" id="24440876"/>
<dbReference type="RefSeq" id="XP_012655815.1">
    <property type="nucleotide sequence ID" value="XM_012800361.1"/>
</dbReference>
<reference evidence="3" key="1">
    <citation type="journal article" date="2006" name="PLoS Biol.">
        <title>Macronuclear genome sequence of the ciliate Tetrahymena thermophila, a model eukaryote.</title>
        <authorList>
            <person name="Eisen J.A."/>
            <person name="Coyne R.S."/>
            <person name="Wu M."/>
            <person name="Wu D."/>
            <person name="Thiagarajan M."/>
            <person name="Wortman J.R."/>
            <person name="Badger J.H."/>
            <person name="Ren Q."/>
            <person name="Amedeo P."/>
            <person name="Jones K.M."/>
            <person name="Tallon L.J."/>
            <person name="Delcher A.L."/>
            <person name="Salzberg S.L."/>
            <person name="Silva J.C."/>
            <person name="Haas B.J."/>
            <person name="Majoros W.H."/>
            <person name="Farzad M."/>
            <person name="Carlton J.M."/>
            <person name="Smith R.K. Jr."/>
            <person name="Garg J."/>
            <person name="Pearlman R.E."/>
            <person name="Karrer K.M."/>
            <person name="Sun L."/>
            <person name="Manning G."/>
            <person name="Elde N.C."/>
            <person name="Turkewitz A.P."/>
            <person name="Asai D.J."/>
            <person name="Wilkes D.E."/>
            <person name="Wang Y."/>
            <person name="Cai H."/>
            <person name="Collins K."/>
            <person name="Stewart B.A."/>
            <person name="Lee S.R."/>
            <person name="Wilamowska K."/>
            <person name="Weinberg Z."/>
            <person name="Ruzzo W.L."/>
            <person name="Wloga D."/>
            <person name="Gaertig J."/>
            <person name="Frankel J."/>
            <person name="Tsao C.-C."/>
            <person name="Gorovsky M.A."/>
            <person name="Keeling P.J."/>
            <person name="Waller R.F."/>
            <person name="Patron N.J."/>
            <person name="Cherry J.M."/>
            <person name="Stover N.A."/>
            <person name="Krieger C.J."/>
            <person name="del Toro C."/>
            <person name="Ryder H.F."/>
            <person name="Williamson S.C."/>
            <person name="Barbeau R.A."/>
            <person name="Hamilton E.P."/>
            <person name="Orias E."/>
        </authorList>
    </citation>
    <scope>NUCLEOTIDE SEQUENCE [LARGE SCALE GENOMIC DNA]</scope>
    <source>
        <strain evidence="3">SB210</strain>
    </source>
</reference>
<dbReference type="KEGG" id="tet:TTHERM_000837949"/>
<organism evidence="2 3">
    <name type="scientific">Tetrahymena thermophila (strain SB210)</name>
    <dbReference type="NCBI Taxonomy" id="312017"/>
    <lineage>
        <taxon>Eukaryota</taxon>
        <taxon>Sar</taxon>
        <taxon>Alveolata</taxon>
        <taxon>Ciliophora</taxon>
        <taxon>Intramacronucleata</taxon>
        <taxon>Oligohymenophorea</taxon>
        <taxon>Hymenostomatida</taxon>
        <taxon>Tetrahymenina</taxon>
        <taxon>Tetrahymenidae</taxon>
        <taxon>Tetrahymena</taxon>
    </lineage>
</organism>
<gene>
    <name evidence="2" type="ORF">TTHERM_000837949</name>
</gene>
<protein>
    <submittedName>
        <fullName evidence="2">Immobilization antigen</fullName>
    </submittedName>
</protein>
<dbReference type="AlphaFoldDB" id="W7WXU1"/>
<evidence type="ECO:0000313" key="3">
    <source>
        <dbReference type="Proteomes" id="UP000009168"/>
    </source>
</evidence>
<dbReference type="Proteomes" id="UP000009168">
    <property type="component" value="Unassembled WGS sequence"/>
</dbReference>
<sequence length="180" mass="18479">MKTLIFLISLFSIIELTQGQVCAQNASSSSGQCVCNNGYWGVDASQNGMCFPCTSPGAITTQVSNTGAGSNASVCNTCDKGYYMVLAANIQGQTGASCVKCPDYSAQNTQQTTVNSISSCVCFDSNAAPLSLSQNTCACKSGQGNVAQSASAPSGCSSASKSNSAIKQVFFVLLSISFFI</sequence>
<dbReference type="EMBL" id="GG662429">
    <property type="protein sequence ID" value="EWS71655.1"/>
    <property type="molecule type" value="Genomic_DNA"/>
</dbReference>
<dbReference type="Gene3D" id="2.10.220.10">
    <property type="entry name" value="Hormone Receptor, Insulin-like Growth Factor Receptor 1, Chain A, domain 2"/>
    <property type="match status" value="1"/>
</dbReference>
<accession>W7WXU1</accession>
<evidence type="ECO:0000256" key="1">
    <source>
        <dbReference type="SAM" id="SignalP"/>
    </source>
</evidence>
<keyword evidence="1" id="KW-0732">Signal</keyword>
<evidence type="ECO:0000313" key="2">
    <source>
        <dbReference type="EMBL" id="EWS71655.1"/>
    </source>
</evidence>
<feature type="signal peptide" evidence="1">
    <location>
        <begin position="1"/>
        <end position="19"/>
    </location>
</feature>
<proteinExistence type="predicted"/>
<feature type="chain" id="PRO_5004903116" evidence="1">
    <location>
        <begin position="20"/>
        <end position="180"/>
    </location>
</feature>
<keyword evidence="3" id="KW-1185">Reference proteome</keyword>
<dbReference type="InParanoid" id="W7WXU1"/>